<comment type="cofactor">
    <cofactor evidence="1">
        <name>[4Fe-4S] cluster</name>
        <dbReference type="ChEBI" id="CHEBI:49883"/>
    </cofactor>
</comment>
<evidence type="ECO:0000259" key="6">
    <source>
        <dbReference type="PROSITE" id="PS51332"/>
    </source>
</evidence>
<accession>A0A4R2E8I8</accession>
<keyword evidence="4" id="KW-0408">Iron</keyword>
<dbReference type="SUPFAM" id="SSF102114">
    <property type="entry name" value="Radical SAM enzymes"/>
    <property type="match status" value="1"/>
</dbReference>
<dbReference type="GO" id="GO:0051539">
    <property type="term" value="F:4 iron, 4 sulfur cluster binding"/>
    <property type="evidence" value="ECO:0007669"/>
    <property type="project" value="UniProtKB-KW"/>
</dbReference>
<evidence type="ECO:0000256" key="1">
    <source>
        <dbReference type="ARBA" id="ARBA00001966"/>
    </source>
</evidence>
<dbReference type="InterPro" id="IPR007197">
    <property type="entry name" value="rSAM"/>
</dbReference>
<dbReference type="NCBIfam" id="TIGR04072">
    <property type="entry name" value="rSAM_ladder_B12"/>
    <property type="match status" value="1"/>
</dbReference>
<evidence type="ECO:0000256" key="3">
    <source>
        <dbReference type="ARBA" id="ARBA00022723"/>
    </source>
</evidence>
<feature type="domain" description="Radical SAM core" evidence="7">
    <location>
        <begin position="186"/>
        <end position="407"/>
    </location>
</feature>
<keyword evidence="9" id="KW-1185">Reference proteome</keyword>
<proteinExistence type="predicted"/>
<name>A0A4R2E8I8_9BACT</name>
<dbReference type="GO" id="GO:0003824">
    <property type="term" value="F:catalytic activity"/>
    <property type="evidence" value="ECO:0007669"/>
    <property type="project" value="InterPro"/>
</dbReference>
<organism evidence="8 9">
    <name type="scientific">Acetobacteroides hydrogenigenes</name>
    <dbReference type="NCBI Taxonomy" id="979970"/>
    <lineage>
        <taxon>Bacteria</taxon>
        <taxon>Pseudomonadati</taxon>
        <taxon>Bacteroidota</taxon>
        <taxon>Bacteroidia</taxon>
        <taxon>Bacteroidales</taxon>
        <taxon>Rikenellaceae</taxon>
        <taxon>Acetobacteroides</taxon>
    </lineage>
</organism>
<dbReference type="Proteomes" id="UP000294830">
    <property type="component" value="Unassembled WGS sequence"/>
</dbReference>
<reference evidence="8 9" key="1">
    <citation type="submission" date="2019-03" db="EMBL/GenBank/DDBJ databases">
        <title>Genomic Encyclopedia of Archaeal and Bacterial Type Strains, Phase II (KMG-II): from individual species to whole genera.</title>
        <authorList>
            <person name="Goeker M."/>
        </authorList>
    </citation>
    <scope>NUCLEOTIDE SEQUENCE [LARGE SCALE GENOMIC DNA]</scope>
    <source>
        <strain evidence="8 9">RL-C</strain>
    </source>
</reference>
<dbReference type="OrthoDB" id="9801424at2"/>
<evidence type="ECO:0000313" key="8">
    <source>
        <dbReference type="EMBL" id="TCN62892.1"/>
    </source>
</evidence>
<dbReference type="InterPro" id="IPR034466">
    <property type="entry name" value="Methyltransferase_Class_B"/>
</dbReference>
<dbReference type="InterPro" id="IPR023404">
    <property type="entry name" value="rSAM_horseshoe"/>
</dbReference>
<evidence type="ECO:0000256" key="2">
    <source>
        <dbReference type="ARBA" id="ARBA00022691"/>
    </source>
</evidence>
<dbReference type="Pfam" id="PF02310">
    <property type="entry name" value="B12-binding"/>
    <property type="match status" value="1"/>
</dbReference>
<evidence type="ECO:0000256" key="4">
    <source>
        <dbReference type="ARBA" id="ARBA00023004"/>
    </source>
</evidence>
<dbReference type="SFLD" id="SFLDS00029">
    <property type="entry name" value="Radical_SAM"/>
    <property type="match status" value="1"/>
</dbReference>
<dbReference type="Gene3D" id="3.40.50.280">
    <property type="entry name" value="Cobalamin-binding domain"/>
    <property type="match status" value="1"/>
</dbReference>
<dbReference type="InterPro" id="IPR023969">
    <property type="entry name" value="CHP04072_B12-bd/rSAM"/>
</dbReference>
<protein>
    <submittedName>
        <fullName evidence="8">Radical SAM superfamily enzyme YgiQ (UPF0313 family)</fullName>
    </submittedName>
</protein>
<dbReference type="PROSITE" id="PS51918">
    <property type="entry name" value="RADICAL_SAM"/>
    <property type="match status" value="1"/>
</dbReference>
<dbReference type="InterPro" id="IPR051198">
    <property type="entry name" value="BchE-like"/>
</dbReference>
<dbReference type="GO" id="GO:0046872">
    <property type="term" value="F:metal ion binding"/>
    <property type="evidence" value="ECO:0007669"/>
    <property type="project" value="UniProtKB-KW"/>
</dbReference>
<dbReference type="GO" id="GO:0005829">
    <property type="term" value="C:cytosol"/>
    <property type="evidence" value="ECO:0007669"/>
    <property type="project" value="TreeGrafter"/>
</dbReference>
<dbReference type="CDD" id="cd01335">
    <property type="entry name" value="Radical_SAM"/>
    <property type="match status" value="1"/>
</dbReference>
<keyword evidence="3" id="KW-0479">Metal-binding</keyword>
<dbReference type="SFLD" id="SFLDG01082">
    <property type="entry name" value="B12-binding_domain_containing"/>
    <property type="match status" value="1"/>
</dbReference>
<dbReference type="InterPro" id="IPR006638">
    <property type="entry name" value="Elp3/MiaA/NifB-like_rSAM"/>
</dbReference>
<dbReference type="SFLD" id="SFLDG01123">
    <property type="entry name" value="methyltransferase_(Class_B)"/>
    <property type="match status" value="1"/>
</dbReference>
<evidence type="ECO:0000256" key="5">
    <source>
        <dbReference type="ARBA" id="ARBA00023014"/>
    </source>
</evidence>
<dbReference type="Gene3D" id="3.80.30.20">
    <property type="entry name" value="tm_1862 like domain"/>
    <property type="match status" value="1"/>
</dbReference>
<dbReference type="GO" id="GO:0031419">
    <property type="term" value="F:cobalamin binding"/>
    <property type="evidence" value="ECO:0007669"/>
    <property type="project" value="InterPro"/>
</dbReference>
<evidence type="ECO:0000259" key="7">
    <source>
        <dbReference type="PROSITE" id="PS51918"/>
    </source>
</evidence>
<dbReference type="SMART" id="SM00729">
    <property type="entry name" value="Elp3"/>
    <property type="match status" value="1"/>
</dbReference>
<dbReference type="InterPro" id="IPR058240">
    <property type="entry name" value="rSAM_sf"/>
</dbReference>
<keyword evidence="5" id="KW-0411">Iron-sulfur</keyword>
<gene>
    <name evidence="8" type="ORF">CLV25_11727</name>
</gene>
<evidence type="ECO:0000313" key="9">
    <source>
        <dbReference type="Proteomes" id="UP000294830"/>
    </source>
</evidence>
<dbReference type="AlphaFoldDB" id="A0A4R2E8I8"/>
<sequence>MKKTILLVSANRHRVPYPVYPIGVSYLRGYLESNLADFQVEVFDCNLHSDEELAQELKRINPSYVGVSLRNIDGANSLDRSSFIGSYREIVSCIRENSTATVFIGGAGFSIYPQALIDELKPDYGIIGEGEESLCQLIQTLEKGEDPSAIEGIAGYVDGTFRCNPHTKYLKSLDVKFEHDLIDFYWQSSGMLNIQTKRGCPYSCIYCSYPLIDGRKVRTLDTDLIIDNIKRVKEEKGINYLFFTDSVFNINNSYNIELAEKIIKSGLKIRWGAYFAPNNLSDEMLALFRASGLTHIEFGTESFSDTQLANYGKLFTFKDVLESSELCLKHNIFYAHFLILGGYGETPETLRETIENSKKIQYSVFFPYMGMRIYPGTKLQSIAIAKGVISPNDDLLAPTYYLEEGFEVEEVKRMALETGKAWVFPDDPQSDMMDVLRYKRNKKGLLWEYLRKP</sequence>
<feature type="domain" description="B12-binding" evidence="6">
    <location>
        <begin position="3"/>
        <end position="148"/>
    </location>
</feature>
<comment type="caution">
    <text evidence="8">The sequence shown here is derived from an EMBL/GenBank/DDBJ whole genome shotgun (WGS) entry which is preliminary data.</text>
</comment>
<dbReference type="PANTHER" id="PTHR43409:SF16">
    <property type="entry name" value="SLR0320 PROTEIN"/>
    <property type="match status" value="1"/>
</dbReference>
<dbReference type="Pfam" id="PF04055">
    <property type="entry name" value="Radical_SAM"/>
    <property type="match status" value="1"/>
</dbReference>
<dbReference type="RefSeq" id="WP_131840298.1">
    <property type="nucleotide sequence ID" value="NZ_SLWB01000017.1"/>
</dbReference>
<dbReference type="PROSITE" id="PS51332">
    <property type="entry name" value="B12_BINDING"/>
    <property type="match status" value="1"/>
</dbReference>
<dbReference type="InterPro" id="IPR006158">
    <property type="entry name" value="Cobalamin-bd"/>
</dbReference>
<dbReference type="PANTHER" id="PTHR43409">
    <property type="entry name" value="ANAEROBIC MAGNESIUM-PROTOPORPHYRIN IX MONOMETHYL ESTER CYCLASE-RELATED"/>
    <property type="match status" value="1"/>
</dbReference>
<keyword evidence="2" id="KW-0949">S-adenosyl-L-methionine</keyword>
<dbReference type="EMBL" id="SLWB01000017">
    <property type="protein sequence ID" value="TCN62892.1"/>
    <property type="molecule type" value="Genomic_DNA"/>
</dbReference>